<feature type="domain" description="HTH cro/C1-type" evidence="2">
    <location>
        <begin position="14"/>
        <end position="58"/>
    </location>
</feature>
<dbReference type="PROSITE" id="PS50943">
    <property type="entry name" value="HTH_CROC1"/>
    <property type="match status" value="1"/>
</dbReference>
<comment type="caution">
    <text evidence="3">The sequence shown here is derived from an EMBL/GenBank/DDBJ whole genome shotgun (WGS) entry which is preliminary data.</text>
</comment>
<evidence type="ECO:0000313" key="3">
    <source>
        <dbReference type="EMBL" id="NMF01443.1"/>
    </source>
</evidence>
<reference evidence="3 4" key="1">
    <citation type="submission" date="2020-04" db="EMBL/GenBank/DDBJ databases">
        <authorList>
            <person name="Hitch T.C.A."/>
            <person name="Wylensek D."/>
            <person name="Clavel T."/>
        </authorList>
    </citation>
    <scope>NUCLEOTIDE SEQUENCE [LARGE SCALE GENOMIC DNA]</scope>
    <source>
        <strain evidence="3 4">WB01_D5_05</strain>
    </source>
</reference>
<dbReference type="GO" id="GO:0003677">
    <property type="term" value="F:DNA binding"/>
    <property type="evidence" value="ECO:0007669"/>
    <property type="project" value="UniProtKB-KW"/>
</dbReference>
<dbReference type="PANTHER" id="PTHR46558:SF11">
    <property type="entry name" value="HTH-TYPE TRANSCRIPTIONAL REGULATOR XRE"/>
    <property type="match status" value="1"/>
</dbReference>
<dbReference type="Pfam" id="PF01381">
    <property type="entry name" value="HTH_3"/>
    <property type="match status" value="1"/>
</dbReference>
<name>A0A848D5A2_ANEAE</name>
<dbReference type="SMART" id="SM00530">
    <property type="entry name" value="HTH_XRE"/>
    <property type="match status" value="1"/>
</dbReference>
<dbReference type="CDD" id="cd00093">
    <property type="entry name" value="HTH_XRE"/>
    <property type="match status" value="1"/>
</dbReference>
<dbReference type="OrthoDB" id="8115576at2"/>
<dbReference type="Gene3D" id="1.10.260.40">
    <property type="entry name" value="lambda repressor-like DNA-binding domains"/>
    <property type="match status" value="1"/>
</dbReference>
<dbReference type="EMBL" id="JABAGO010000089">
    <property type="protein sequence ID" value="NMF01443.1"/>
    <property type="molecule type" value="Genomic_DNA"/>
</dbReference>
<dbReference type="PANTHER" id="PTHR46558">
    <property type="entry name" value="TRACRIPTIONAL REGULATORY PROTEIN-RELATED-RELATED"/>
    <property type="match status" value="1"/>
</dbReference>
<dbReference type="SUPFAM" id="SSF47413">
    <property type="entry name" value="lambda repressor-like DNA-binding domains"/>
    <property type="match status" value="1"/>
</dbReference>
<dbReference type="GeneID" id="92840922"/>
<sequence length="118" mass="13801">MLGERLKTLRGKRTQEDIAKYLGISRARYSHYENERSEPDIENLQKLAELYNTTTDYLLGRTNNPSPDNSNINVAFYDGLEGFEELDPEQQQVIMDTVEDMVARFKKRKQELEAKKNK</sequence>
<organism evidence="3 4">
    <name type="scientific">Aneurinibacillus aneurinilyticus</name>
    <name type="common">Bacillus aneurinolyticus</name>
    <dbReference type="NCBI Taxonomy" id="1391"/>
    <lineage>
        <taxon>Bacteria</taxon>
        <taxon>Bacillati</taxon>
        <taxon>Bacillota</taxon>
        <taxon>Bacilli</taxon>
        <taxon>Bacillales</taxon>
        <taxon>Paenibacillaceae</taxon>
        <taxon>Aneurinibacillus group</taxon>
        <taxon>Aneurinibacillus</taxon>
    </lineage>
</organism>
<proteinExistence type="predicted"/>
<dbReference type="InterPro" id="IPR010982">
    <property type="entry name" value="Lambda_DNA-bd_dom_sf"/>
</dbReference>
<accession>A0A848D5A2</accession>
<gene>
    <name evidence="3" type="ORF">HF838_24960</name>
</gene>
<dbReference type="Proteomes" id="UP000561326">
    <property type="component" value="Unassembled WGS sequence"/>
</dbReference>
<dbReference type="RefSeq" id="WP_021623708.1">
    <property type="nucleotide sequence ID" value="NZ_CABKST010000229.1"/>
</dbReference>
<protein>
    <submittedName>
        <fullName evidence="3">Helix-turn-helix domain-containing protein</fullName>
    </submittedName>
</protein>
<dbReference type="InterPro" id="IPR001387">
    <property type="entry name" value="Cro/C1-type_HTH"/>
</dbReference>
<dbReference type="AlphaFoldDB" id="A0A848D5A2"/>
<evidence type="ECO:0000259" key="2">
    <source>
        <dbReference type="PROSITE" id="PS50943"/>
    </source>
</evidence>
<evidence type="ECO:0000313" key="4">
    <source>
        <dbReference type="Proteomes" id="UP000561326"/>
    </source>
</evidence>
<keyword evidence="1" id="KW-0238">DNA-binding</keyword>
<evidence type="ECO:0000256" key="1">
    <source>
        <dbReference type="ARBA" id="ARBA00023125"/>
    </source>
</evidence>